<proteinExistence type="predicted"/>
<dbReference type="Pfam" id="PF01187">
    <property type="entry name" value="MIF"/>
    <property type="match status" value="1"/>
</dbReference>
<sequence length="113" mass="12483">MPFIESKIANRITPEQKEAVKTALGKAVSTLNKSENFLMVGIEDGYDLWMAGEKLEKGAYVSVSLFGNAPSSAYSKLTAQICEIFEQELAIPAKSVYITYHPISDWGWNGSNF</sequence>
<dbReference type="AlphaFoldDB" id="A0A9D1PRL7"/>
<organism evidence="1 2">
    <name type="scientific">Candidatus Monoglobus merdigallinarum</name>
    <dbReference type="NCBI Taxonomy" id="2838698"/>
    <lineage>
        <taxon>Bacteria</taxon>
        <taxon>Bacillati</taxon>
        <taxon>Bacillota</taxon>
        <taxon>Clostridia</taxon>
        <taxon>Monoglobales</taxon>
        <taxon>Monoglobaceae</taxon>
        <taxon>Monoglobus</taxon>
    </lineage>
</organism>
<protein>
    <recommendedName>
        <fullName evidence="3">Macrophage migration inhibitory factor (MIF)</fullName>
    </recommendedName>
</protein>
<reference evidence="1" key="1">
    <citation type="journal article" date="2021" name="PeerJ">
        <title>Extensive microbial diversity within the chicken gut microbiome revealed by metagenomics and culture.</title>
        <authorList>
            <person name="Gilroy R."/>
            <person name="Ravi A."/>
            <person name="Getino M."/>
            <person name="Pursley I."/>
            <person name="Horton D.L."/>
            <person name="Alikhan N.F."/>
            <person name="Baker D."/>
            <person name="Gharbi K."/>
            <person name="Hall N."/>
            <person name="Watson M."/>
            <person name="Adriaenssens E.M."/>
            <person name="Foster-Nyarko E."/>
            <person name="Jarju S."/>
            <person name="Secka A."/>
            <person name="Antonio M."/>
            <person name="Oren A."/>
            <person name="Chaudhuri R.R."/>
            <person name="La Ragione R."/>
            <person name="Hildebrand F."/>
            <person name="Pallen M.J."/>
        </authorList>
    </citation>
    <scope>NUCLEOTIDE SEQUENCE</scope>
    <source>
        <strain evidence="1">5790</strain>
    </source>
</reference>
<comment type="caution">
    <text evidence="1">The sequence shown here is derived from an EMBL/GenBank/DDBJ whole genome shotgun (WGS) entry which is preliminary data.</text>
</comment>
<dbReference type="SUPFAM" id="SSF55331">
    <property type="entry name" value="Tautomerase/MIF"/>
    <property type="match status" value="1"/>
</dbReference>
<dbReference type="Gene3D" id="3.30.429.10">
    <property type="entry name" value="Macrophage Migration Inhibitory Factor"/>
    <property type="match status" value="1"/>
</dbReference>
<evidence type="ECO:0000313" key="2">
    <source>
        <dbReference type="Proteomes" id="UP000824162"/>
    </source>
</evidence>
<evidence type="ECO:0000313" key="1">
    <source>
        <dbReference type="EMBL" id="HIV86233.1"/>
    </source>
</evidence>
<dbReference type="Proteomes" id="UP000824162">
    <property type="component" value="Unassembled WGS sequence"/>
</dbReference>
<dbReference type="InterPro" id="IPR001398">
    <property type="entry name" value="Macrophage_inhib_fac"/>
</dbReference>
<gene>
    <name evidence="1" type="ORF">H9900_05420</name>
</gene>
<evidence type="ECO:0008006" key="3">
    <source>
        <dbReference type="Google" id="ProtNLM"/>
    </source>
</evidence>
<reference evidence="1" key="2">
    <citation type="submission" date="2021-04" db="EMBL/GenBank/DDBJ databases">
        <authorList>
            <person name="Gilroy R."/>
        </authorList>
    </citation>
    <scope>NUCLEOTIDE SEQUENCE</scope>
    <source>
        <strain evidence="1">5790</strain>
    </source>
</reference>
<name>A0A9D1PRL7_9FIRM</name>
<dbReference type="EMBL" id="DXIJ01000114">
    <property type="protein sequence ID" value="HIV86233.1"/>
    <property type="molecule type" value="Genomic_DNA"/>
</dbReference>
<dbReference type="InterPro" id="IPR014347">
    <property type="entry name" value="Tautomerase/MIF_sf"/>
</dbReference>
<accession>A0A9D1PRL7</accession>